<dbReference type="EMBL" id="VSSQ01132858">
    <property type="protein sequence ID" value="MPN59166.1"/>
    <property type="molecule type" value="Genomic_DNA"/>
</dbReference>
<proteinExistence type="predicted"/>
<accession>A0A645J6U5</accession>
<gene>
    <name evidence="2" type="ORF">SDC9_206886</name>
</gene>
<reference evidence="2" key="1">
    <citation type="submission" date="2019-08" db="EMBL/GenBank/DDBJ databases">
        <authorList>
            <person name="Kucharzyk K."/>
            <person name="Murdoch R.W."/>
            <person name="Higgins S."/>
            <person name="Loffler F."/>
        </authorList>
    </citation>
    <scope>NUCLEOTIDE SEQUENCE</scope>
</reference>
<comment type="caution">
    <text evidence="2">The sequence shown here is derived from an EMBL/GenBank/DDBJ whole genome shotgun (WGS) entry which is preliminary data.</text>
</comment>
<evidence type="ECO:0000256" key="1">
    <source>
        <dbReference type="SAM" id="MobiDB-lite"/>
    </source>
</evidence>
<dbReference type="AlphaFoldDB" id="A0A645J6U5"/>
<feature type="region of interest" description="Disordered" evidence="1">
    <location>
        <begin position="96"/>
        <end position="115"/>
    </location>
</feature>
<protein>
    <submittedName>
        <fullName evidence="2">Uncharacterized protein</fullName>
    </submittedName>
</protein>
<feature type="region of interest" description="Disordered" evidence="1">
    <location>
        <begin position="1"/>
        <end position="38"/>
    </location>
</feature>
<evidence type="ECO:0000313" key="2">
    <source>
        <dbReference type="EMBL" id="MPN59166.1"/>
    </source>
</evidence>
<organism evidence="2">
    <name type="scientific">bioreactor metagenome</name>
    <dbReference type="NCBI Taxonomy" id="1076179"/>
    <lineage>
        <taxon>unclassified sequences</taxon>
        <taxon>metagenomes</taxon>
        <taxon>ecological metagenomes</taxon>
    </lineage>
</organism>
<name>A0A645J6U5_9ZZZZ</name>
<feature type="compositionally biased region" description="Basic and acidic residues" evidence="1">
    <location>
        <begin position="104"/>
        <end position="115"/>
    </location>
</feature>
<sequence length="115" mass="12720">MELPRGQRQHGHGELSEDGVPLPEAGLGGEEAMNDVPEIRKGSKCRVKVMDEAETEGEFLGYTMMGSENALVLRTRDGVARFMIMANISYLDLTDQAPEEEDRDAAGRRADIYYG</sequence>